<evidence type="ECO:0000313" key="2">
    <source>
        <dbReference type="Proteomes" id="UP001148629"/>
    </source>
</evidence>
<proteinExistence type="predicted"/>
<evidence type="ECO:0000313" key="1">
    <source>
        <dbReference type="EMBL" id="KAJ3535707.1"/>
    </source>
</evidence>
<sequence length="517" mass="56419">MTIKSHTPHSAPIVITQQLDVSGTSTPSIASIACPQHDIEKSGGGRQLESPDLTEAEEADWDGPDDPEHPVNWSKSKKWRITFTISMLSFLTPFASSMMAPAIDEIMKEMDTKNRDLGSFSVSIYLLGYAFGPLIIGPCSELYGRLVVYHTCSVLFLIMNIGCAMANSMSMLIVFRFLTGTVGACAFTVGPSTIGDCFKQEERGRAMAVMNLPVLFGPCIGPAVGAYLSRAAGWRWDFWMIIIMAGVALAVSLVLLRETYPPVVLKRKTKRLRKLAGRSDIRTDNERSQTPLQLLLTSIIRPVKMLIMSPLILGLSLLSAVAYGVLYLLFTTLTEVFETRYGIVTNIGLVYFGIGVGQITGVAVFGTASDAVVKRMAKGGEMKPEYRLPPMVPGAAMVPLGLLIYGWTAQYYVHWFVPLIGNFFIGVGVITIFIPVASYLVDAFPAHAASATAATTVFRSIGGALLPLAGPRMYAKLDQGWGNTLLAVISFGMMGMIWFTMKHGEMLRTHPKYQLNL</sequence>
<comment type="caution">
    <text evidence="1">The sequence shown here is derived from an EMBL/GenBank/DDBJ whole genome shotgun (WGS) entry which is preliminary data.</text>
</comment>
<dbReference type="EMBL" id="JANRMS010000692">
    <property type="protein sequence ID" value="KAJ3535707.1"/>
    <property type="molecule type" value="Genomic_DNA"/>
</dbReference>
<keyword evidence="2" id="KW-1185">Reference proteome</keyword>
<name>A0ACC1SB67_9HYPO</name>
<organism evidence="1 2">
    <name type="scientific">Fusarium decemcellulare</name>
    <dbReference type="NCBI Taxonomy" id="57161"/>
    <lineage>
        <taxon>Eukaryota</taxon>
        <taxon>Fungi</taxon>
        <taxon>Dikarya</taxon>
        <taxon>Ascomycota</taxon>
        <taxon>Pezizomycotina</taxon>
        <taxon>Sordariomycetes</taxon>
        <taxon>Hypocreomycetidae</taxon>
        <taxon>Hypocreales</taxon>
        <taxon>Nectriaceae</taxon>
        <taxon>Fusarium</taxon>
        <taxon>Fusarium decemcellulare species complex</taxon>
    </lineage>
</organism>
<protein>
    <submittedName>
        <fullName evidence="1">Uncharacterized protein</fullName>
    </submittedName>
</protein>
<accession>A0ACC1SB67</accession>
<reference evidence="1" key="1">
    <citation type="submission" date="2022-08" db="EMBL/GenBank/DDBJ databases">
        <title>Genome Sequence of Fusarium decemcellulare.</title>
        <authorList>
            <person name="Buettner E."/>
        </authorList>
    </citation>
    <scope>NUCLEOTIDE SEQUENCE</scope>
    <source>
        <strain evidence="1">Babe19</strain>
    </source>
</reference>
<gene>
    <name evidence="1" type="ORF">NM208_g7025</name>
</gene>
<dbReference type="Proteomes" id="UP001148629">
    <property type="component" value="Unassembled WGS sequence"/>
</dbReference>